<dbReference type="AlphaFoldDB" id="E4UAJ4"/>
<dbReference type="InterPro" id="IPR041569">
    <property type="entry name" value="AAA_lid_3"/>
</dbReference>
<organism evidence="5 6">
    <name type="scientific">Oceanithermus profundus (strain DSM 14977 / NBRC 100410 / VKM B-2274 / 506)</name>
    <dbReference type="NCBI Taxonomy" id="670487"/>
    <lineage>
        <taxon>Bacteria</taxon>
        <taxon>Thermotogati</taxon>
        <taxon>Deinococcota</taxon>
        <taxon>Deinococci</taxon>
        <taxon>Thermales</taxon>
        <taxon>Thermaceae</taxon>
        <taxon>Oceanithermus</taxon>
    </lineage>
</organism>
<dbReference type="Pfam" id="PF00004">
    <property type="entry name" value="AAA"/>
    <property type="match status" value="1"/>
</dbReference>
<feature type="transmembrane region" description="Helical" evidence="3">
    <location>
        <begin position="71"/>
        <end position="90"/>
    </location>
</feature>
<reference evidence="5 6" key="2">
    <citation type="journal article" date="2011" name="Stand. Genomic Sci.">
        <title>Complete genome sequence of Oceanithermus profundus type strain (506).</title>
        <authorList>
            <person name="Pati A."/>
            <person name="Zhang X."/>
            <person name="Lapidus A."/>
            <person name="Nolan M."/>
            <person name="Lucas S."/>
            <person name="Del Rio T.G."/>
            <person name="Tice H."/>
            <person name="Cheng J.F."/>
            <person name="Tapia R."/>
            <person name="Han C."/>
            <person name="Goodwin L."/>
            <person name="Pitluck S."/>
            <person name="Liolios K."/>
            <person name="Pagani I."/>
            <person name="Ivanova N."/>
            <person name="Mavromatis K."/>
            <person name="Chen A."/>
            <person name="Palaniappan K."/>
            <person name="Hauser L."/>
            <person name="Jeffries C.D."/>
            <person name="Brambilla E.M."/>
            <person name="Rohl A."/>
            <person name="Mwirichia R."/>
            <person name="Rohde M."/>
            <person name="Tindall B.J."/>
            <person name="Sikorski J."/>
            <person name="Wirth R."/>
            <person name="Goker M."/>
            <person name="Woyke T."/>
            <person name="Detter J.C."/>
            <person name="Bristow J."/>
            <person name="Eisen J.A."/>
            <person name="Markowitz V."/>
            <person name="Hugenholtz P."/>
            <person name="Kyrpides N.C."/>
            <person name="Klenk H.P."/>
            <person name="Land M."/>
        </authorList>
    </citation>
    <scope>NUCLEOTIDE SEQUENCE [LARGE SCALE GENOMIC DNA]</scope>
    <source>
        <strain evidence="6">DSM 14977 / NBRC 100410 / VKM B-2274 / 506</strain>
        <plasmid evidence="6">Plasmid pOCEPR01</plasmid>
    </source>
</reference>
<feature type="transmembrane region" description="Helical" evidence="3">
    <location>
        <begin position="31"/>
        <end position="51"/>
    </location>
</feature>
<dbReference type="OrthoDB" id="9809379at2"/>
<dbReference type="eggNOG" id="COG1222">
    <property type="taxonomic scope" value="Bacteria"/>
</dbReference>
<dbReference type="Pfam" id="PF17862">
    <property type="entry name" value="AAA_lid_3"/>
    <property type="match status" value="1"/>
</dbReference>
<dbReference type="Gene3D" id="3.40.50.300">
    <property type="entry name" value="P-loop containing nucleotide triphosphate hydrolases"/>
    <property type="match status" value="1"/>
</dbReference>
<dbReference type="GO" id="GO:0016887">
    <property type="term" value="F:ATP hydrolysis activity"/>
    <property type="evidence" value="ECO:0007669"/>
    <property type="project" value="InterPro"/>
</dbReference>
<dbReference type="PANTHER" id="PTHR23074:SF83">
    <property type="entry name" value="VACUOLAR PROTEIN SORTING-ASSOCIATED PROTEIN 4A"/>
    <property type="match status" value="1"/>
</dbReference>
<feature type="region of interest" description="Disordered" evidence="2">
    <location>
        <begin position="213"/>
        <end position="270"/>
    </location>
</feature>
<evidence type="ECO:0000313" key="6">
    <source>
        <dbReference type="Proteomes" id="UP000008722"/>
    </source>
</evidence>
<dbReference type="SMART" id="SM00382">
    <property type="entry name" value="AAA"/>
    <property type="match status" value="1"/>
</dbReference>
<feature type="compositionally biased region" description="Basic and acidic residues" evidence="2">
    <location>
        <begin position="233"/>
        <end position="245"/>
    </location>
</feature>
<keyword evidence="6" id="KW-1185">Reference proteome</keyword>
<evidence type="ECO:0000256" key="1">
    <source>
        <dbReference type="RuleBase" id="RU003651"/>
    </source>
</evidence>
<name>E4UAJ4_OCEP5</name>
<dbReference type="InterPro" id="IPR003960">
    <property type="entry name" value="ATPase_AAA_CS"/>
</dbReference>
<evidence type="ECO:0000256" key="2">
    <source>
        <dbReference type="SAM" id="MobiDB-lite"/>
    </source>
</evidence>
<reference evidence="6" key="1">
    <citation type="submission" date="2010-11" db="EMBL/GenBank/DDBJ databases">
        <title>The complete sequence of plasmid of Oceanithermus profundus DSM 14977.</title>
        <authorList>
            <consortium name="US DOE Joint Genome Institute (JGI-PGF)"/>
            <person name="Lucas S."/>
            <person name="Copeland A."/>
            <person name="Lapidus A."/>
            <person name="Bruce D."/>
            <person name="Goodwin L."/>
            <person name="Pitluck S."/>
            <person name="Kyrpides N."/>
            <person name="Mavromatis K."/>
            <person name="Pagani I."/>
            <person name="Ivanova N."/>
            <person name="Zhang X."/>
            <person name="Brettin T."/>
            <person name="Detter J.C."/>
            <person name="Tapia R."/>
            <person name="Han C."/>
            <person name="Land M."/>
            <person name="Hauser L."/>
            <person name="Markowitz V."/>
            <person name="Cheng J.-F."/>
            <person name="Hugenholtz P."/>
            <person name="Woyke T."/>
            <person name="Wu D."/>
            <person name="Tindall B."/>
            <person name="Faehnrich R."/>
            <person name="Brambilla E."/>
            <person name="Klenk H.-P."/>
            <person name="Eisen J.A."/>
        </authorList>
    </citation>
    <scope>NUCLEOTIDE SEQUENCE [LARGE SCALE GENOMIC DNA]</scope>
    <source>
        <strain evidence="6">DSM 14977 / NBRC 100410 / VKM B-2274 / 506</strain>
        <plasmid evidence="6">Plasmid pOCEPR01</plasmid>
    </source>
</reference>
<feature type="transmembrane region" description="Helical" evidence="3">
    <location>
        <begin position="116"/>
        <end position="136"/>
    </location>
</feature>
<keyword evidence="3" id="KW-1133">Transmembrane helix</keyword>
<proteinExistence type="inferred from homology"/>
<gene>
    <name evidence="5" type="ordered locus">Ocepr_2325</name>
</gene>
<dbReference type="Proteomes" id="UP000008722">
    <property type="component" value="Plasmid pOCEPR01"/>
</dbReference>
<evidence type="ECO:0000313" key="5">
    <source>
        <dbReference type="EMBL" id="ADR37773.1"/>
    </source>
</evidence>
<keyword evidence="5" id="KW-0614">Plasmid</keyword>
<feature type="domain" description="AAA+ ATPase" evidence="4">
    <location>
        <begin position="316"/>
        <end position="456"/>
    </location>
</feature>
<dbReference type="PANTHER" id="PTHR23074">
    <property type="entry name" value="AAA DOMAIN-CONTAINING"/>
    <property type="match status" value="1"/>
</dbReference>
<dbReference type="RefSeq" id="WP_013449753.1">
    <property type="nucleotide sequence ID" value="NC_014753.1"/>
</dbReference>
<dbReference type="GO" id="GO:0005524">
    <property type="term" value="F:ATP binding"/>
    <property type="evidence" value="ECO:0007669"/>
    <property type="project" value="UniProtKB-KW"/>
</dbReference>
<keyword evidence="1" id="KW-0547">Nucleotide-binding</keyword>
<keyword evidence="3" id="KW-0472">Membrane</keyword>
<geneLocation type="plasmid" evidence="5 6">
    <name>pOCEPR01</name>
</geneLocation>
<feature type="compositionally biased region" description="Basic and acidic residues" evidence="2">
    <location>
        <begin position="216"/>
        <end position="226"/>
    </location>
</feature>
<evidence type="ECO:0000259" key="4">
    <source>
        <dbReference type="SMART" id="SM00382"/>
    </source>
</evidence>
<protein>
    <submittedName>
        <fullName evidence="5">AAA ATPase central domain protein</fullName>
    </submittedName>
</protein>
<comment type="similarity">
    <text evidence="1">Belongs to the AAA ATPase family.</text>
</comment>
<accession>E4UAJ4</accession>
<evidence type="ECO:0000256" key="3">
    <source>
        <dbReference type="SAM" id="Phobius"/>
    </source>
</evidence>
<dbReference type="KEGG" id="opr:Ocepr_2325"/>
<dbReference type="EMBL" id="CP002362">
    <property type="protein sequence ID" value="ADR37773.1"/>
    <property type="molecule type" value="Genomic_DNA"/>
</dbReference>
<feature type="transmembrane region" description="Helical" evidence="3">
    <location>
        <begin position="6"/>
        <end position="24"/>
    </location>
</feature>
<dbReference type="InterPro" id="IPR003593">
    <property type="entry name" value="AAA+_ATPase"/>
</dbReference>
<dbReference type="HOGENOM" id="CLU_513714_0_0_0"/>
<dbReference type="InterPro" id="IPR050304">
    <property type="entry name" value="MT-severing_AAA_ATPase"/>
</dbReference>
<dbReference type="PROSITE" id="PS00674">
    <property type="entry name" value="AAA"/>
    <property type="match status" value="1"/>
</dbReference>
<sequence length="530" mass="58055" precursor="true">MWDSLLKFVYAVTIAPVVFLWRALAWIGADLGRLLTVGALVTYFFLPFSSAVKEDTRTFAMLFRLAVMVPAIWGLVNLAEAFVVGVRGYYAQAGNPHSLRAGAWWPVRNEQWWAHLSWKLFAAYALAYAAFGYNVLTGVLNWPTSLTVNVGYLADLVRFAFTHSPTVYLLTVPLPPPNIVATVSIAVAALMALEALRRLGAFQAVGQMVEARQVASKREPKAAEKKAPRRKSHEATTEQSAEHATADSSQAAEGHQPEAGDAASPQDSKARLTTKDVITELKKELVLPDETLRAVAELAVLISDPEGFRQTWQMDPPKGALLWGPPGTGKTTIARKIAEITGMHFVNLSPANARSMWVGESAKLIQKAFAEARASAPAIVFIDEAETVAGSRTQTGSDGAGQEQIAAVNQLLQEIEGTRNSARRYVFVLAATNHPDLIDPAFRSRLGRDVPIGMPTHENRVEILQKLLMRIKGNLGHVDYNELASRTEGFSGRDLRTLVQLAVTRVHAEGRDTLEWGDLLDAVDEVFKNR</sequence>
<dbReference type="SUPFAM" id="SSF52540">
    <property type="entry name" value="P-loop containing nucleoside triphosphate hydrolases"/>
    <property type="match status" value="1"/>
</dbReference>
<dbReference type="InterPro" id="IPR027417">
    <property type="entry name" value="P-loop_NTPase"/>
</dbReference>
<dbReference type="InterPro" id="IPR003959">
    <property type="entry name" value="ATPase_AAA_core"/>
</dbReference>
<keyword evidence="1" id="KW-0067">ATP-binding</keyword>
<keyword evidence="3" id="KW-0812">Transmembrane</keyword>
<dbReference type="Gene3D" id="1.10.8.60">
    <property type="match status" value="1"/>
</dbReference>